<evidence type="ECO:0000313" key="4">
    <source>
        <dbReference type="Proteomes" id="UP000037716"/>
    </source>
</evidence>
<accession>A0A0M9CEV8</accession>
<keyword evidence="5" id="KW-1185">Reference proteome</keyword>
<name>A0A0M9CEV8_9FLAO</name>
<gene>
    <name evidence="2" type="ORF">I602_791</name>
    <name evidence="3" type="ORF">SAMN05444353_0987</name>
</gene>
<sequence length="187" mass="22213">MLKFFKMTYTLGFFLMCMGCASTNSPRYLKNGKVVTGDYSQYQKSYSLKIPDNWSGYFDTHSQFCYKPKKAIEENLYVKVHIMDENTLKVDDNITDLEKFTNDLVDNIKERDTNLGFTVVYNEHSIYKKYSLVNSREYILGDNYTILEVSFYYNSKPFRITYFAQTDQFPNYLDDFTTMLETFRIIE</sequence>
<feature type="chain" id="PRO_5005832928" description="PsbP C-terminal domain-containing protein" evidence="1">
    <location>
        <begin position="22"/>
        <end position="187"/>
    </location>
</feature>
<evidence type="ECO:0000313" key="5">
    <source>
        <dbReference type="Proteomes" id="UP000183071"/>
    </source>
</evidence>
<dbReference type="EMBL" id="FNUE01000001">
    <property type="protein sequence ID" value="SEE15927.1"/>
    <property type="molecule type" value="Genomic_DNA"/>
</dbReference>
<feature type="signal peptide" evidence="1">
    <location>
        <begin position="1"/>
        <end position="21"/>
    </location>
</feature>
<organism evidence="2 4">
    <name type="scientific">Polaribacter dokdonensis DSW-5</name>
    <dbReference type="NCBI Taxonomy" id="1300348"/>
    <lineage>
        <taxon>Bacteria</taxon>
        <taxon>Pseudomonadati</taxon>
        <taxon>Bacteroidota</taxon>
        <taxon>Flavobacteriia</taxon>
        <taxon>Flavobacteriales</taxon>
        <taxon>Flavobacteriaceae</taxon>
    </lineage>
</organism>
<evidence type="ECO:0008006" key="6">
    <source>
        <dbReference type="Google" id="ProtNLM"/>
    </source>
</evidence>
<reference evidence="3 5" key="2">
    <citation type="submission" date="2016-10" db="EMBL/GenBank/DDBJ databases">
        <authorList>
            <person name="Varghese N."/>
            <person name="Submissions S."/>
        </authorList>
    </citation>
    <scope>NUCLEOTIDE SEQUENCE [LARGE SCALE GENOMIC DNA]</scope>
    <source>
        <strain evidence="3 5">DSW-5</strain>
    </source>
</reference>
<evidence type="ECO:0000313" key="2">
    <source>
        <dbReference type="EMBL" id="KOY51231.1"/>
    </source>
</evidence>
<proteinExistence type="predicted"/>
<keyword evidence="1" id="KW-0732">Signal</keyword>
<dbReference type="AlphaFoldDB" id="A0A0M9CEV8"/>
<dbReference type="Proteomes" id="UP000183071">
    <property type="component" value="Unassembled WGS sequence"/>
</dbReference>
<dbReference type="STRING" id="1300348.I602_791"/>
<dbReference type="Proteomes" id="UP000037716">
    <property type="component" value="Unassembled WGS sequence"/>
</dbReference>
<reference evidence="2 4" key="1">
    <citation type="submission" date="2015-07" db="EMBL/GenBank/DDBJ databases">
        <title>Genome of Polaribacter dokdonenesis DSW-5, isolated from seawater off Dokdo in Korea.</title>
        <authorList>
            <person name="Yoon K."/>
            <person name="Song J.Y."/>
            <person name="Kim J.F."/>
        </authorList>
    </citation>
    <scope>NUCLEOTIDE SEQUENCE [LARGE SCALE GENOMIC DNA]</scope>
    <source>
        <strain evidence="2 4">DSW-5</strain>
    </source>
</reference>
<protein>
    <recommendedName>
        <fullName evidence="6">PsbP C-terminal domain-containing protein</fullName>
    </recommendedName>
</protein>
<evidence type="ECO:0000313" key="3">
    <source>
        <dbReference type="EMBL" id="SEE15927.1"/>
    </source>
</evidence>
<comment type="caution">
    <text evidence="2">The sequence shown here is derived from an EMBL/GenBank/DDBJ whole genome shotgun (WGS) entry which is preliminary data.</text>
</comment>
<evidence type="ECO:0000256" key="1">
    <source>
        <dbReference type="SAM" id="SignalP"/>
    </source>
</evidence>
<dbReference type="EMBL" id="LGBR01000001">
    <property type="protein sequence ID" value="KOY51231.1"/>
    <property type="molecule type" value="Genomic_DNA"/>
</dbReference>
<dbReference type="PATRIC" id="fig|1300348.6.peg.790"/>